<name>A0A6M1S102_9HYPH</name>
<feature type="region of interest" description="Disordered" evidence="1">
    <location>
        <begin position="42"/>
        <end position="71"/>
    </location>
</feature>
<protein>
    <submittedName>
        <fullName evidence="2">Uncharacterized protein</fullName>
    </submittedName>
</protein>
<dbReference type="RefSeq" id="WP_163902835.1">
    <property type="nucleotide sequence ID" value="NZ_CP048427.1"/>
</dbReference>
<comment type="caution">
    <text evidence="2">The sequence shown here is derived from an EMBL/GenBank/DDBJ whole genome shotgun (WGS) entry which is preliminary data.</text>
</comment>
<evidence type="ECO:0000313" key="2">
    <source>
        <dbReference type="EMBL" id="NGO64939.1"/>
    </source>
</evidence>
<proteinExistence type="predicted"/>
<evidence type="ECO:0000256" key="1">
    <source>
        <dbReference type="SAM" id="MobiDB-lite"/>
    </source>
</evidence>
<accession>A0A6M1S102</accession>
<sequence>MRQGRDRGGVERALSAGLALIVSLSFLVETASAADGLRLPKTLEKSSGNSYADLPGVRPMPPGGFSSDSGYDCHTTTRFVDRGRDSPFGSSSGVPVVIYRCTRDGVVFEGRNPPSRGWYPGVNPRNID</sequence>
<reference evidence="2 3" key="1">
    <citation type="submission" date="2020-02" db="EMBL/GenBank/DDBJ databases">
        <title>Genome sequence of the type strain CCBAU10050 of Rhizobium daejeonense.</title>
        <authorList>
            <person name="Gao J."/>
            <person name="Sun J."/>
        </authorList>
    </citation>
    <scope>NUCLEOTIDE SEQUENCE [LARGE SCALE GENOMIC DNA]</scope>
    <source>
        <strain evidence="2 3">CCBAU10050</strain>
    </source>
</reference>
<dbReference type="AlphaFoldDB" id="A0A6M1S102"/>
<evidence type="ECO:0000313" key="3">
    <source>
        <dbReference type="Proteomes" id="UP000477849"/>
    </source>
</evidence>
<dbReference type="EMBL" id="JAAKZH010000004">
    <property type="protein sequence ID" value="NGO64939.1"/>
    <property type="molecule type" value="Genomic_DNA"/>
</dbReference>
<dbReference type="Proteomes" id="UP000477849">
    <property type="component" value="Unassembled WGS sequence"/>
</dbReference>
<gene>
    <name evidence="2" type="ORF">G6N76_14815</name>
</gene>
<keyword evidence="3" id="KW-1185">Reference proteome</keyword>
<organism evidence="2 3">
    <name type="scientific">Rhizobium daejeonense</name>
    <dbReference type="NCBI Taxonomy" id="240521"/>
    <lineage>
        <taxon>Bacteria</taxon>
        <taxon>Pseudomonadati</taxon>
        <taxon>Pseudomonadota</taxon>
        <taxon>Alphaproteobacteria</taxon>
        <taxon>Hyphomicrobiales</taxon>
        <taxon>Rhizobiaceae</taxon>
        <taxon>Rhizobium/Agrobacterium group</taxon>
        <taxon>Rhizobium</taxon>
    </lineage>
</organism>